<keyword evidence="5" id="KW-0808">Transferase</keyword>
<comment type="caution">
    <text evidence="5">The sequence shown here is derived from an EMBL/GenBank/DDBJ whole genome shotgun (WGS) entry which is preliminary data.</text>
</comment>
<dbReference type="AlphaFoldDB" id="A0A9D2HUL0"/>
<dbReference type="Gene3D" id="3.30.565.10">
    <property type="entry name" value="Histidine kinase-like ATPase, C-terminal domain"/>
    <property type="match status" value="1"/>
</dbReference>
<dbReference type="Gene3D" id="3.40.50.2300">
    <property type="match status" value="1"/>
</dbReference>
<dbReference type="PANTHER" id="PTHR43547">
    <property type="entry name" value="TWO-COMPONENT HISTIDINE KINASE"/>
    <property type="match status" value="1"/>
</dbReference>
<dbReference type="Pfam" id="PF02518">
    <property type="entry name" value="HATPase_c"/>
    <property type="match status" value="1"/>
</dbReference>
<protein>
    <submittedName>
        <fullName evidence="5">Hybrid sensor histidine kinase/response regulator</fullName>
    </submittedName>
</protein>
<sequence length="276" mass="31416">MKLLIIEDERELSASIVAYLSSENYVCEQAFTYAEALEKVGLYDYDCVLLDLMLPGGNGLDILREIRKRQNPVGVIIVSAKDSLDDKVRGLEIGADDYLAKPFHLPELSMRIYAIIRRREFAGGNLLLLAKIDNRQYGQMEDINLAHFLEEQAPFLQSITGDIFFYEELTNSGLTVRANRTLLESLVNNLVVNAVRYNRPGGEIYLTVSGRELTVSNTSDEPALDDRLIFNRFYRPSEKVKGNGLGLAIVRAICEYHGWTVSYRYEKGMHRFTVRF</sequence>
<dbReference type="GO" id="GO:0000155">
    <property type="term" value="F:phosphorelay sensor kinase activity"/>
    <property type="evidence" value="ECO:0007669"/>
    <property type="project" value="TreeGrafter"/>
</dbReference>
<reference evidence="5" key="1">
    <citation type="journal article" date="2021" name="PeerJ">
        <title>Extensive microbial diversity within the chicken gut microbiome revealed by metagenomics and culture.</title>
        <authorList>
            <person name="Gilroy R."/>
            <person name="Ravi A."/>
            <person name="Getino M."/>
            <person name="Pursley I."/>
            <person name="Horton D.L."/>
            <person name="Alikhan N.F."/>
            <person name="Baker D."/>
            <person name="Gharbi K."/>
            <person name="Hall N."/>
            <person name="Watson M."/>
            <person name="Adriaenssens E.M."/>
            <person name="Foster-Nyarko E."/>
            <person name="Jarju S."/>
            <person name="Secka A."/>
            <person name="Antonio M."/>
            <person name="Oren A."/>
            <person name="Chaudhuri R.R."/>
            <person name="La Ragione R."/>
            <person name="Hildebrand F."/>
            <person name="Pallen M.J."/>
        </authorList>
    </citation>
    <scope>NUCLEOTIDE SEQUENCE</scope>
    <source>
        <strain evidence="5">ChiHjej12B11-9795</strain>
    </source>
</reference>
<dbReference type="SUPFAM" id="SSF52172">
    <property type="entry name" value="CheY-like"/>
    <property type="match status" value="1"/>
</dbReference>
<accession>A0A9D2HUL0</accession>
<proteinExistence type="predicted"/>
<dbReference type="InterPro" id="IPR011006">
    <property type="entry name" value="CheY-like_superfamily"/>
</dbReference>
<feature type="domain" description="Histidine kinase" evidence="3">
    <location>
        <begin position="125"/>
        <end position="276"/>
    </location>
</feature>
<feature type="modified residue" description="4-aspartylphosphate" evidence="2">
    <location>
        <position position="51"/>
    </location>
</feature>
<dbReference type="PROSITE" id="PS50110">
    <property type="entry name" value="RESPONSE_REGULATORY"/>
    <property type="match status" value="1"/>
</dbReference>
<keyword evidence="1 2" id="KW-0597">Phosphoprotein</keyword>
<dbReference type="Gene3D" id="6.10.250.690">
    <property type="match status" value="1"/>
</dbReference>
<dbReference type="Pfam" id="PF00072">
    <property type="entry name" value="Response_reg"/>
    <property type="match status" value="1"/>
</dbReference>
<dbReference type="InterPro" id="IPR003594">
    <property type="entry name" value="HATPase_dom"/>
</dbReference>
<gene>
    <name evidence="5" type="ORF">H9950_00315</name>
</gene>
<organism evidence="5 6">
    <name type="scientific">Candidatus Bacteroides avicola</name>
    <dbReference type="NCBI Taxonomy" id="2838468"/>
    <lineage>
        <taxon>Bacteria</taxon>
        <taxon>Pseudomonadati</taxon>
        <taxon>Bacteroidota</taxon>
        <taxon>Bacteroidia</taxon>
        <taxon>Bacteroidales</taxon>
        <taxon>Bacteroidaceae</taxon>
        <taxon>Bacteroides</taxon>
    </lineage>
</organism>
<dbReference type="SMART" id="SM00387">
    <property type="entry name" value="HATPase_c"/>
    <property type="match status" value="1"/>
</dbReference>
<dbReference type="EMBL" id="DWZI01000001">
    <property type="protein sequence ID" value="HJA84641.1"/>
    <property type="molecule type" value="Genomic_DNA"/>
</dbReference>
<evidence type="ECO:0000256" key="2">
    <source>
        <dbReference type="PROSITE-ProRule" id="PRU00169"/>
    </source>
</evidence>
<name>A0A9D2HUL0_9BACE</name>
<dbReference type="SUPFAM" id="SSF55874">
    <property type="entry name" value="ATPase domain of HSP90 chaperone/DNA topoisomerase II/histidine kinase"/>
    <property type="match status" value="1"/>
</dbReference>
<reference evidence="5" key="2">
    <citation type="submission" date="2021-04" db="EMBL/GenBank/DDBJ databases">
        <authorList>
            <person name="Gilroy R."/>
        </authorList>
    </citation>
    <scope>NUCLEOTIDE SEQUENCE</scope>
    <source>
        <strain evidence="5">ChiHjej12B11-9795</strain>
    </source>
</reference>
<dbReference type="InterPro" id="IPR001789">
    <property type="entry name" value="Sig_transdc_resp-reg_receiver"/>
</dbReference>
<feature type="domain" description="Response regulatory" evidence="4">
    <location>
        <begin position="2"/>
        <end position="116"/>
    </location>
</feature>
<keyword evidence="5" id="KW-0418">Kinase</keyword>
<dbReference type="PANTHER" id="PTHR43547:SF2">
    <property type="entry name" value="HYBRID SIGNAL TRANSDUCTION HISTIDINE KINASE C"/>
    <property type="match status" value="1"/>
</dbReference>
<dbReference type="SMART" id="SM00448">
    <property type="entry name" value="REC"/>
    <property type="match status" value="1"/>
</dbReference>
<evidence type="ECO:0000259" key="4">
    <source>
        <dbReference type="PROSITE" id="PS50110"/>
    </source>
</evidence>
<dbReference type="PROSITE" id="PS50109">
    <property type="entry name" value="HIS_KIN"/>
    <property type="match status" value="1"/>
</dbReference>
<evidence type="ECO:0000256" key="1">
    <source>
        <dbReference type="ARBA" id="ARBA00022553"/>
    </source>
</evidence>
<dbReference type="InterPro" id="IPR036890">
    <property type="entry name" value="HATPase_C_sf"/>
</dbReference>
<dbReference type="Proteomes" id="UP000823862">
    <property type="component" value="Unassembled WGS sequence"/>
</dbReference>
<dbReference type="InterPro" id="IPR005467">
    <property type="entry name" value="His_kinase_dom"/>
</dbReference>
<evidence type="ECO:0000313" key="5">
    <source>
        <dbReference type="EMBL" id="HJA84641.1"/>
    </source>
</evidence>
<evidence type="ECO:0000313" key="6">
    <source>
        <dbReference type="Proteomes" id="UP000823862"/>
    </source>
</evidence>
<evidence type="ECO:0000259" key="3">
    <source>
        <dbReference type="PROSITE" id="PS50109"/>
    </source>
</evidence>